<keyword evidence="4" id="KW-1185">Reference proteome</keyword>
<dbReference type="SMART" id="SM00028">
    <property type="entry name" value="TPR"/>
    <property type="match status" value="3"/>
</dbReference>
<evidence type="ECO:0000313" key="3">
    <source>
        <dbReference type="EMBL" id="SEN47941.1"/>
    </source>
</evidence>
<dbReference type="PROSITE" id="PS50005">
    <property type="entry name" value="TPR"/>
    <property type="match status" value="1"/>
</dbReference>
<feature type="domain" description="Tetratrico peptide repeat group 5" evidence="2">
    <location>
        <begin position="39"/>
        <end position="156"/>
    </location>
</feature>
<dbReference type="Gene3D" id="1.25.40.10">
    <property type="entry name" value="Tetratricopeptide repeat domain"/>
    <property type="match status" value="1"/>
</dbReference>
<dbReference type="InterPro" id="IPR011990">
    <property type="entry name" value="TPR-like_helical_dom_sf"/>
</dbReference>
<evidence type="ECO:0000259" key="2">
    <source>
        <dbReference type="Pfam" id="PF12688"/>
    </source>
</evidence>
<keyword evidence="1" id="KW-0802">TPR repeat</keyword>
<protein>
    <submittedName>
        <fullName evidence="3">Tetratricopeptide repeat-containing protein</fullName>
    </submittedName>
</protein>
<dbReference type="Pfam" id="PF13174">
    <property type="entry name" value="TPR_6"/>
    <property type="match status" value="1"/>
</dbReference>
<evidence type="ECO:0000313" key="4">
    <source>
        <dbReference type="Proteomes" id="UP000199695"/>
    </source>
</evidence>
<dbReference type="InterPro" id="IPR019734">
    <property type="entry name" value="TPR_rpt"/>
</dbReference>
<dbReference type="AlphaFoldDB" id="A0A1H8GUZ3"/>
<proteinExistence type="predicted"/>
<dbReference type="InterPro" id="IPR041656">
    <property type="entry name" value="TPR_5"/>
</dbReference>
<organism evidence="3 4">
    <name type="scientific">Lihuaxuella thermophila</name>
    <dbReference type="NCBI Taxonomy" id="1173111"/>
    <lineage>
        <taxon>Bacteria</taxon>
        <taxon>Bacillati</taxon>
        <taxon>Bacillota</taxon>
        <taxon>Bacilli</taxon>
        <taxon>Bacillales</taxon>
        <taxon>Thermoactinomycetaceae</taxon>
        <taxon>Lihuaxuella</taxon>
    </lineage>
</organism>
<dbReference type="Pfam" id="PF12688">
    <property type="entry name" value="TPR_5"/>
    <property type="match status" value="1"/>
</dbReference>
<gene>
    <name evidence="3" type="ORF">SAMN05444955_11289</name>
</gene>
<sequence length="161" mass="18534">MNPDLKRASLLRKQGQYESARELLLQLIRTSPDDPALWLECAFTHDAMGLEKEAVPYYEKAIRLGLPEPLLAEAYLGLGSTYRCLGEYDKSLRTLEEGCRKFPDDRALQTFLAMTCYNLGEHARSMEIMLTQLAETTNDTNLSKYRRALLFYADKLDQIFR</sequence>
<dbReference type="STRING" id="1173111.SAMN05444955_11289"/>
<evidence type="ECO:0000256" key="1">
    <source>
        <dbReference type="PROSITE-ProRule" id="PRU00339"/>
    </source>
</evidence>
<name>A0A1H8GUZ3_9BACL</name>
<dbReference type="EMBL" id="FOCQ01000012">
    <property type="protein sequence ID" value="SEN47941.1"/>
    <property type="molecule type" value="Genomic_DNA"/>
</dbReference>
<reference evidence="3 4" key="1">
    <citation type="submission" date="2016-10" db="EMBL/GenBank/DDBJ databases">
        <authorList>
            <person name="de Groot N.N."/>
        </authorList>
    </citation>
    <scope>NUCLEOTIDE SEQUENCE [LARGE SCALE GENOMIC DNA]</scope>
    <source>
        <strain evidence="3 4">DSM 46701</strain>
    </source>
</reference>
<dbReference type="Proteomes" id="UP000199695">
    <property type="component" value="Unassembled WGS sequence"/>
</dbReference>
<dbReference type="SUPFAM" id="SSF48452">
    <property type="entry name" value="TPR-like"/>
    <property type="match status" value="1"/>
</dbReference>
<dbReference type="RefSeq" id="WP_089970342.1">
    <property type="nucleotide sequence ID" value="NZ_FOCQ01000012.1"/>
</dbReference>
<dbReference type="OrthoDB" id="193829at2"/>
<accession>A0A1H8GUZ3</accession>
<feature type="repeat" description="TPR" evidence="1">
    <location>
        <begin position="72"/>
        <end position="105"/>
    </location>
</feature>